<proteinExistence type="predicted"/>
<dbReference type="SMART" id="SM00248">
    <property type="entry name" value="ANK"/>
    <property type="match status" value="2"/>
</dbReference>
<reference evidence="4" key="1">
    <citation type="submission" date="2021-03" db="EMBL/GenBank/DDBJ databases">
        <authorList>
            <person name="Tagirdzhanova G."/>
        </authorList>
    </citation>
    <scope>NUCLEOTIDE SEQUENCE</scope>
</reference>
<dbReference type="PROSITE" id="PS50088">
    <property type="entry name" value="ANK_REPEAT"/>
    <property type="match status" value="1"/>
</dbReference>
<evidence type="ECO:0000313" key="5">
    <source>
        <dbReference type="Proteomes" id="UP000664203"/>
    </source>
</evidence>
<dbReference type="InterPro" id="IPR002110">
    <property type="entry name" value="Ankyrin_rpt"/>
</dbReference>
<dbReference type="AlphaFoldDB" id="A0A8H3I5W5"/>
<name>A0A8H3I5W5_9LECA</name>
<evidence type="ECO:0000256" key="3">
    <source>
        <dbReference type="PROSITE-ProRule" id="PRU00023"/>
    </source>
</evidence>
<dbReference type="InterPro" id="IPR036770">
    <property type="entry name" value="Ankyrin_rpt-contain_sf"/>
</dbReference>
<organism evidence="4 5">
    <name type="scientific">Alectoria fallacina</name>
    <dbReference type="NCBI Taxonomy" id="1903189"/>
    <lineage>
        <taxon>Eukaryota</taxon>
        <taxon>Fungi</taxon>
        <taxon>Dikarya</taxon>
        <taxon>Ascomycota</taxon>
        <taxon>Pezizomycotina</taxon>
        <taxon>Lecanoromycetes</taxon>
        <taxon>OSLEUM clade</taxon>
        <taxon>Lecanoromycetidae</taxon>
        <taxon>Lecanorales</taxon>
        <taxon>Lecanorineae</taxon>
        <taxon>Parmeliaceae</taxon>
        <taxon>Alectoria</taxon>
    </lineage>
</organism>
<comment type="caution">
    <text evidence="4">The sequence shown here is derived from an EMBL/GenBank/DDBJ whole genome shotgun (WGS) entry which is preliminary data.</text>
</comment>
<gene>
    <name evidence="4" type="ORF">ALECFALPRED_004666</name>
</gene>
<protein>
    <submittedName>
        <fullName evidence="4">Uncharacterized protein</fullName>
    </submittedName>
</protein>
<dbReference type="OrthoDB" id="4772757at2759"/>
<dbReference type="Gene3D" id="1.25.40.20">
    <property type="entry name" value="Ankyrin repeat-containing domain"/>
    <property type="match status" value="1"/>
</dbReference>
<feature type="repeat" description="ANK" evidence="3">
    <location>
        <begin position="206"/>
        <end position="238"/>
    </location>
</feature>
<sequence length="286" mass="31915">MDDDELRDERTLSPENDIVELCRGLVVIDSGQDVFRLAHYSVREYLLSRIEYTTVELHAFATERCLDIYLAESWPGSNSPKTVKQNSLLKSYAEVYWPVHYKYIEGHESSELRRKILQFTKQESKTSLSYAEWASDISQHGDRDGRSLNKSLKLNADDRLGYRLCFASSEPRTHLSAACAFGFPSFMKDCDLSSIDWNPRQSSNGQRYTLLLIAAEEDHETVVRFLLECGADIGAEGGGYGHALRAASAGGHVQVVNILLDNEADVNAQGGRYENALQAASTGGHV</sequence>
<dbReference type="SUPFAM" id="SSF48403">
    <property type="entry name" value="Ankyrin repeat"/>
    <property type="match status" value="1"/>
</dbReference>
<evidence type="ECO:0000256" key="2">
    <source>
        <dbReference type="ARBA" id="ARBA00023043"/>
    </source>
</evidence>
<keyword evidence="2 3" id="KW-0040">ANK repeat</keyword>
<dbReference type="PANTHER" id="PTHR24171">
    <property type="entry name" value="ANKYRIN REPEAT DOMAIN-CONTAINING PROTEIN 39-RELATED"/>
    <property type="match status" value="1"/>
</dbReference>
<dbReference type="Pfam" id="PF12796">
    <property type="entry name" value="Ank_2"/>
    <property type="match status" value="1"/>
</dbReference>
<evidence type="ECO:0000256" key="1">
    <source>
        <dbReference type="ARBA" id="ARBA00022737"/>
    </source>
</evidence>
<evidence type="ECO:0000313" key="4">
    <source>
        <dbReference type="EMBL" id="CAF9908530.1"/>
    </source>
</evidence>
<keyword evidence="1" id="KW-0677">Repeat</keyword>
<dbReference type="PROSITE" id="PS50297">
    <property type="entry name" value="ANK_REP_REGION"/>
    <property type="match status" value="1"/>
</dbReference>
<dbReference type="EMBL" id="CAJPDR010000029">
    <property type="protein sequence ID" value="CAF9908530.1"/>
    <property type="molecule type" value="Genomic_DNA"/>
</dbReference>
<accession>A0A8H3I5W5</accession>
<keyword evidence="5" id="KW-1185">Reference proteome</keyword>
<dbReference type="Proteomes" id="UP000664203">
    <property type="component" value="Unassembled WGS sequence"/>
</dbReference>